<evidence type="ECO:0000313" key="2">
    <source>
        <dbReference type="EMBL" id="MFH4978926.1"/>
    </source>
</evidence>
<feature type="compositionally biased region" description="Basic and acidic residues" evidence="1">
    <location>
        <begin position="105"/>
        <end position="117"/>
    </location>
</feature>
<dbReference type="AlphaFoldDB" id="A0ABD6ENB5"/>
<keyword evidence="3" id="KW-1185">Reference proteome</keyword>
<accession>A0ABD6ENB5</accession>
<name>A0ABD6ENB5_9BILA</name>
<protein>
    <submittedName>
        <fullName evidence="2">Uncharacterized protein</fullName>
    </submittedName>
</protein>
<gene>
    <name evidence="2" type="ORF">AB6A40_005635</name>
</gene>
<feature type="region of interest" description="Disordered" evidence="1">
    <location>
        <begin position="98"/>
        <end position="117"/>
    </location>
</feature>
<comment type="caution">
    <text evidence="2">The sequence shown here is derived from an EMBL/GenBank/DDBJ whole genome shotgun (WGS) entry which is preliminary data.</text>
</comment>
<sequence>MLIRWLTRTSYSTVPICSLLSSTSESFENEPKSPLLMTTNAVHLTTTPSPDSQSTTTEFGDAFVQTSVDYDESVKLMVDELVECSIYVAQKTLDEEERQNANRTQMEKLQSELERKDEINSELREKLETSKKQIEETRKENEKVLNTRIADVLVEDLVEEATRRMDEGQLRAISDQRSLCDSAVDTRDFIRQELRNKVVLSELEKDFFPWLYGKVKNMVDHCFAASYLDDAFLCEEAEIKQNSKTALIGKLREV</sequence>
<organism evidence="2 3">
    <name type="scientific">Gnathostoma spinigerum</name>
    <dbReference type="NCBI Taxonomy" id="75299"/>
    <lineage>
        <taxon>Eukaryota</taxon>
        <taxon>Metazoa</taxon>
        <taxon>Ecdysozoa</taxon>
        <taxon>Nematoda</taxon>
        <taxon>Chromadorea</taxon>
        <taxon>Rhabditida</taxon>
        <taxon>Spirurina</taxon>
        <taxon>Gnathostomatomorpha</taxon>
        <taxon>Gnathostomatoidea</taxon>
        <taxon>Gnathostomatidae</taxon>
        <taxon>Gnathostoma</taxon>
    </lineage>
</organism>
<dbReference type="Proteomes" id="UP001608902">
    <property type="component" value="Unassembled WGS sequence"/>
</dbReference>
<reference evidence="2 3" key="1">
    <citation type="submission" date="2024-08" db="EMBL/GenBank/DDBJ databases">
        <title>Gnathostoma spinigerum genome.</title>
        <authorList>
            <person name="Gonzalez-Bertolin B."/>
            <person name="Monzon S."/>
            <person name="Zaballos A."/>
            <person name="Jimenez P."/>
            <person name="Dekumyoy P."/>
            <person name="Varona S."/>
            <person name="Cuesta I."/>
            <person name="Sumanam S."/>
            <person name="Adisakwattana P."/>
            <person name="Gasser R.B."/>
            <person name="Hernandez-Gonzalez A."/>
            <person name="Young N.D."/>
            <person name="Perteguer M.J."/>
        </authorList>
    </citation>
    <scope>NUCLEOTIDE SEQUENCE [LARGE SCALE GENOMIC DNA]</scope>
    <source>
        <strain evidence="2">AL3</strain>
        <tissue evidence="2">Liver</tissue>
    </source>
</reference>
<evidence type="ECO:0000256" key="1">
    <source>
        <dbReference type="SAM" id="MobiDB-lite"/>
    </source>
</evidence>
<dbReference type="EMBL" id="JBGFUD010003669">
    <property type="protein sequence ID" value="MFH4978926.1"/>
    <property type="molecule type" value="Genomic_DNA"/>
</dbReference>
<proteinExistence type="predicted"/>
<evidence type="ECO:0000313" key="3">
    <source>
        <dbReference type="Proteomes" id="UP001608902"/>
    </source>
</evidence>